<accession>A0ABY2KRF1</accession>
<organism evidence="2 3">
    <name type="scientific">Pseudotabrizicola sediminis</name>
    <dbReference type="NCBI Taxonomy" id="2486418"/>
    <lineage>
        <taxon>Bacteria</taxon>
        <taxon>Pseudomonadati</taxon>
        <taxon>Pseudomonadota</taxon>
        <taxon>Alphaproteobacteria</taxon>
        <taxon>Rhodobacterales</taxon>
        <taxon>Paracoccaceae</taxon>
        <taxon>Pseudotabrizicola</taxon>
    </lineage>
</organism>
<dbReference type="EMBL" id="RPEM01000001">
    <property type="protein sequence ID" value="TGD45352.1"/>
    <property type="molecule type" value="Genomic_DNA"/>
</dbReference>
<dbReference type="InterPro" id="IPR021880">
    <property type="entry name" value="DUF3489"/>
</dbReference>
<dbReference type="Proteomes" id="UP000297741">
    <property type="component" value="Unassembled WGS sequence"/>
</dbReference>
<proteinExistence type="predicted"/>
<keyword evidence="3" id="KW-1185">Reference proteome</keyword>
<dbReference type="Pfam" id="PF11994">
    <property type="entry name" value="DUF3489"/>
    <property type="match status" value="1"/>
</dbReference>
<name>A0ABY2KRF1_9RHOB</name>
<evidence type="ECO:0000313" key="2">
    <source>
        <dbReference type="EMBL" id="TGD45352.1"/>
    </source>
</evidence>
<gene>
    <name evidence="2" type="ORF">EEB11_02025</name>
</gene>
<protein>
    <submittedName>
        <fullName evidence="2">DUF3489 domain-containing protein</fullName>
    </submittedName>
</protein>
<sequence length="196" mass="20904">MIHARHRPGSDGYWVWHFARPHEPEPKMTKAKTPMILDAVAHADVANSPSTLPTKSHRTSAKPAAEGPAFRHMTQSEPISALLPRQPRQTKAALLRARLAEPGGVSLAALIEATGWQAHTLRAALSGLRKTGLKIACHREGDDTIYAIDAEATIAAQPSDRPYSNGVDPDPAATLVVAEAAACPVANRAPVIRADT</sequence>
<comment type="caution">
    <text evidence="2">The sequence shown here is derived from an EMBL/GenBank/DDBJ whole genome shotgun (WGS) entry which is preliminary data.</text>
</comment>
<evidence type="ECO:0000313" key="3">
    <source>
        <dbReference type="Proteomes" id="UP000297741"/>
    </source>
</evidence>
<feature type="region of interest" description="Disordered" evidence="1">
    <location>
        <begin position="47"/>
        <end position="71"/>
    </location>
</feature>
<reference evidence="2 3" key="1">
    <citation type="submission" date="2018-11" db="EMBL/GenBank/DDBJ databases">
        <title>Tabrizicola sp. isolated from sediment of alpine lake.</title>
        <authorList>
            <person name="Liu Z."/>
        </authorList>
    </citation>
    <scope>NUCLEOTIDE SEQUENCE [LARGE SCALE GENOMIC DNA]</scope>
    <source>
        <strain evidence="2 3">DRYC-M-16</strain>
    </source>
</reference>
<evidence type="ECO:0000256" key="1">
    <source>
        <dbReference type="SAM" id="MobiDB-lite"/>
    </source>
</evidence>